<accession>A0A0C5WZR9</accession>
<proteinExistence type="predicted"/>
<evidence type="ECO:0000313" key="2">
    <source>
        <dbReference type="Proteomes" id="UP000030300"/>
    </source>
</evidence>
<sequence>MFVAAFIAASEIGLWVLLGLGLALRYVFRRRRASTVTLALIPVLDALLVGAVALDLHRGAEAGTTHGIAGLYLGFSLAFGPAIVRWADVRFAHRFAGGPAPVKLPKHGPERLAALWREWFRVVLAAAIASVVMLGLVVLVADDSQDPALISWIRPPWTLVGLWLVFGPVWELLTPRQRTPTESERSSSW</sequence>
<dbReference type="EMBL" id="CP009896">
    <property type="protein sequence ID" value="AJR18823.1"/>
    <property type="molecule type" value="Genomic_DNA"/>
</dbReference>
<gene>
    <name evidence="1" type="ORF">KR76_26150</name>
</gene>
<dbReference type="HOGENOM" id="CLU_117532_0_0_11"/>
<dbReference type="GeneID" id="96612228"/>
<dbReference type="AlphaFoldDB" id="A0A0C5WZR9"/>
<dbReference type="KEGG" id="psim:KR76_26150"/>
<evidence type="ECO:0000313" key="1">
    <source>
        <dbReference type="EMBL" id="AJR18823.1"/>
    </source>
</evidence>
<dbReference type="STRING" id="2045.KR76_26150"/>
<keyword evidence="2" id="KW-1185">Reference proteome</keyword>
<name>A0A0C5WZR9_NOCSI</name>
<protein>
    <submittedName>
        <fullName evidence="1">Putative membrane protein</fullName>
    </submittedName>
</protein>
<organism evidence="1 2">
    <name type="scientific">Nocardioides simplex</name>
    <name type="common">Arthrobacter simplex</name>
    <dbReference type="NCBI Taxonomy" id="2045"/>
    <lineage>
        <taxon>Bacteria</taxon>
        <taxon>Bacillati</taxon>
        <taxon>Actinomycetota</taxon>
        <taxon>Actinomycetes</taxon>
        <taxon>Propionibacteriales</taxon>
        <taxon>Nocardioidaceae</taxon>
        <taxon>Pimelobacter</taxon>
    </lineage>
</organism>
<reference evidence="1 2" key="1">
    <citation type="journal article" date="2015" name="Genome Announc.">
        <title>Complete Genome Sequence of Steroid-Transforming Nocardioides simplex VKM Ac-2033D.</title>
        <authorList>
            <person name="Shtratnikova V.Y."/>
            <person name="Schelkunov M.I."/>
            <person name="Pekov Y.A."/>
            <person name="Fokina V.V."/>
            <person name="Logacheva M.D."/>
            <person name="Sokolov S.L."/>
            <person name="Bragin E.Y."/>
            <person name="Ashapkin V.V."/>
            <person name="Donova M.V."/>
        </authorList>
    </citation>
    <scope>NUCLEOTIDE SEQUENCE [LARGE SCALE GENOMIC DNA]</scope>
    <source>
        <strain evidence="1 2">VKM Ac-2033D</strain>
    </source>
</reference>
<dbReference type="Proteomes" id="UP000030300">
    <property type="component" value="Chromosome"/>
</dbReference>
<dbReference type="RefSeq" id="WP_052139138.1">
    <property type="nucleotide sequence ID" value="NZ_BJMC01000021.1"/>
</dbReference>
<dbReference type="OrthoDB" id="2082317at2"/>